<dbReference type="Proteomes" id="UP001165960">
    <property type="component" value="Unassembled WGS sequence"/>
</dbReference>
<organism evidence="1 2">
    <name type="scientific">Entomophthora muscae</name>
    <dbReference type="NCBI Taxonomy" id="34485"/>
    <lineage>
        <taxon>Eukaryota</taxon>
        <taxon>Fungi</taxon>
        <taxon>Fungi incertae sedis</taxon>
        <taxon>Zoopagomycota</taxon>
        <taxon>Entomophthoromycotina</taxon>
        <taxon>Entomophthoromycetes</taxon>
        <taxon>Entomophthorales</taxon>
        <taxon>Entomophthoraceae</taxon>
        <taxon>Entomophthora</taxon>
    </lineage>
</organism>
<accession>A0ACC2SQ01</accession>
<proteinExistence type="predicted"/>
<keyword evidence="2" id="KW-1185">Reference proteome</keyword>
<dbReference type="EMBL" id="QTSX02004466">
    <property type="protein sequence ID" value="KAJ9064474.1"/>
    <property type="molecule type" value="Genomic_DNA"/>
</dbReference>
<sequence length="76" mass="8312">MSQIDRFSAQLKDRDSGDTEAHELNQDFCDALSYGLPPTAGWGLGVDRLVSLLANSSNIRSTLTFPILRSLQANDT</sequence>
<evidence type="ECO:0000313" key="1">
    <source>
        <dbReference type="EMBL" id="KAJ9064474.1"/>
    </source>
</evidence>
<protein>
    <submittedName>
        <fullName evidence="1">Uncharacterized protein</fullName>
    </submittedName>
</protein>
<name>A0ACC2SQ01_9FUNG</name>
<reference evidence="1" key="1">
    <citation type="submission" date="2022-04" db="EMBL/GenBank/DDBJ databases">
        <title>Genome of the entomopathogenic fungus Entomophthora muscae.</title>
        <authorList>
            <person name="Elya C."/>
            <person name="Lovett B.R."/>
            <person name="Lee E."/>
            <person name="Macias A.M."/>
            <person name="Hajek A.E."/>
            <person name="De Bivort B.L."/>
            <person name="Kasson M.T."/>
            <person name="De Fine Licht H.H."/>
            <person name="Stajich J.E."/>
        </authorList>
    </citation>
    <scope>NUCLEOTIDE SEQUENCE</scope>
    <source>
        <strain evidence="1">Berkeley</strain>
    </source>
</reference>
<gene>
    <name evidence="1" type="ORF">DSO57_1030243</name>
</gene>
<comment type="caution">
    <text evidence="1">The sequence shown here is derived from an EMBL/GenBank/DDBJ whole genome shotgun (WGS) entry which is preliminary data.</text>
</comment>
<evidence type="ECO:0000313" key="2">
    <source>
        <dbReference type="Proteomes" id="UP001165960"/>
    </source>
</evidence>